<evidence type="ECO:0000313" key="3">
    <source>
        <dbReference type="Proteomes" id="UP001497602"/>
    </source>
</evidence>
<keyword evidence="2" id="KW-0449">Lipoprotein</keyword>
<evidence type="ECO:0000313" key="2">
    <source>
        <dbReference type="EMBL" id="CAL2106993.1"/>
    </source>
</evidence>
<feature type="signal peptide" evidence="1">
    <location>
        <begin position="1"/>
        <end position="22"/>
    </location>
</feature>
<accession>A0ABP1FBA1</accession>
<feature type="chain" id="PRO_5045785524" evidence="1">
    <location>
        <begin position="23"/>
        <end position="344"/>
    </location>
</feature>
<gene>
    <name evidence="2" type="ORF">T190115A13A_20273</name>
</gene>
<comment type="caution">
    <text evidence="2">The sequence shown here is derived from an EMBL/GenBank/DDBJ whole genome shotgun (WGS) entry which is preliminary data.</text>
</comment>
<name>A0ABP1FBA1_9FLAO</name>
<keyword evidence="1" id="KW-0732">Signal</keyword>
<dbReference type="EMBL" id="CAXJRC010000022">
    <property type="protein sequence ID" value="CAL2106993.1"/>
    <property type="molecule type" value="Genomic_DNA"/>
</dbReference>
<dbReference type="PROSITE" id="PS51257">
    <property type="entry name" value="PROKAR_LIPOPROTEIN"/>
    <property type="match status" value="1"/>
</dbReference>
<keyword evidence="3" id="KW-1185">Reference proteome</keyword>
<proteinExistence type="predicted"/>
<dbReference type="Proteomes" id="UP001497602">
    <property type="component" value="Unassembled WGS sequence"/>
</dbReference>
<evidence type="ECO:0000256" key="1">
    <source>
        <dbReference type="SAM" id="SignalP"/>
    </source>
</evidence>
<sequence length="344" mass="37774">MRKIFKNSFLLAFVAVSSFLTSCSSGDGNEIFRDNEELEYNIIVNPNNASTNERSIEIVATPSSLVKVKVNFTGDKKMRRIYMTKNVYSSNQGPQPYEYPLGSKKSDGSIDLDGDDKDTFNYTFNFDAPTSANDVVQYIIWTTNDRGDFRDVSKRNSIADDAFGTVTIKASANADTSVNGVKSFSQVLLAAPLADGSSKTFLSLFDNKTYAINQGVEVAALWDFGYYYGNTGKASFASASNYPTDIVNVPSIGGTTELNNFYFKKSDKTIADFDAITKKIDLDFITKPTTERVNNLSENDIIEFVDAYGNKGLIKVVKITGTNGTSGSIKFDVKVQINAEPIKA</sequence>
<dbReference type="RefSeq" id="WP_348705274.1">
    <property type="nucleotide sequence ID" value="NZ_CAXIYA010000033.1"/>
</dbReference>
<protein>
    <submittedName>
        <fullName evidence="2">Lipoprotein</fullName>
    </submittedName>
</protein>
<reference evidence="2 3" key="1">
    <citation type="submission" date="2024-05" db="EMBL/GenBank/DDBJ databases">
        <authorList>
            <person name="Duchaud E."/>
        </authorList>
    </citation>
    <scope>NUCLEOTIDE SEQUENCE [LARGE SCALE GENOMIC DNA]</scope>
    <source>
        <strain evidence="2">Ena-SAMPLE-TAB-13-05-2024-13:56:06:370-140305</strain>
    </source>
</reference>
<organism evidence="2 3">
    <name type="scientific">Tenacibaculum vairaonense</name>
    <dbReference type="NCBI Taxonomy" id="3137860"/>
    <lineage>
        <taxon>Bacteria</taxon>
        <taxon>Pseudomonadati</taxon>
        <taxon>Bacteroidota</taxon>
        <taxon>Flavobacteriia</taxon>
        <taxon>Flavobacteriales</taxon>
        <taxon>Flavobacteriaceae</taxon>
        <taxon>Tenacibaculum</taxon>
    </lineage>
</organism>